<evidence type="ECO:0000313" key="2">
    <source>
        <dbReference type="Proteomes" id="UP000692954"/>
    </source>
</evidence>
<keyword evidence="2" id="KW-1185">Reference proteome</keyword>
<name>A0A8S1R3D2_9CILI</name>
<gene>
    <name evidence="1" type="ORF">PSON_ATCC_30995.1.T1390113</name>
</gene>
<evidence type="ECO:0000313" key="1">
    <source>
        <dbReference type="EMBL" id="CAD8122601.1"/>
    </source>
</evidence>
<organism evidence="1 2">
    <name type="scientific">Paramecium sonneborni</name>
    <dbReference type="NCBI Taxonomy" id="65129"/>
    <lineage>
        <taxon>Eukaryota</taxon>
        <taxon>Sar</taxon>
        <taxon>Alveolata</taxon>
        <taxon>Ciliophora</taxon>
        <taxon>Intramacronucleata</taxon>
        <taxon>Oligohymenophorea</taxon>
        <taxon>Peniculida</taxon>
        <taxon>Parameciidae</taxon>
        <taxon>Paramecium</taxon>
    </lineage>
</organism>
<dbReference type="OrthoDB" id="299944at2759"/>
<dbReference type="AlphaFoldDB" id="A0A8S1R3D2"/>
<dbReference type="Proteomes" id="UP000692954">
    <property type="component" value="Unassembled WGS sequence"/>
</dbReference>
<reference evidence="1" key="1">
    <citation type="submission" date="2021-01" db="EMBL/GenBank/DDBJ databases">
        <authorList>
            <consortium name="Genoscope - CEA"/>
            <person name="William W."/>
        </authorList>
    </citation>
    <scope>NUCLEOTIDE SEQUENCE</scope>
</reference>
<proteinExistence type="predicted"/>
<sequence>MNIDYLNQNSQNSNQDECVIMDTDLQDKSQSQFENDYFSNKIETHKFVVGISKPGETRIGLQTINKNKITVKGILGIHEKS</sequence>
<accession>A0A8S1R3D2</accession>
<dbReference type="EMBL" id="CAJJDN010000139">
    <property type="protein sequence ID" value="CAD8122601.1"/>
    <property type="molecule type" value="Genomic_DNA"/>
</dbReference>
<protein>
    <submittedName>
        <fullName evidence="1">Uncharacterized protein</fullName>
    </submittedName>
</protein>
<comment type="caution">
    <text evidence="1">The sequence shown here is derived from an EMBL/GenBank/DDBJ whole genome shotgun (WGS) entry which is preliminary data.</text>
</comment>